<feature type="transmembrane region" description="Helical" evidence="1">
    <location>
        <begin position="20"/>
        <end position="38"/>
    </location>
</feature>
<dbReference type="AlphaFoldDB" id="A0A645GV95"/>
<evidence type="ECO:0000313" key="2">
    <source>
        <dbReference type="EMBL" id="MPN27954.1"/>
    </source>
</evidence>
<keyword evidence="1" id="KW-1133">Transmembrane helix</keyword>
<name>A0A645GV95_9ZZZZ</name>
<reference evidence="2" key="1">
    <citation type="submission" date="2019-08" db="EMBL/GenBank/DDBJ databases">
        <authorList>
            <person name="Kucharzyk K."/>
            <person name="Murdoch R.W."/>
            <person name="Higgins S."/>
            <person name="Loffler F."/>
        </authorList>
    </citation>
    <scope>NUCLEOTIDE SEQUENCE</scope>
</reference>
<dbReference type="EMBL" id="VSSQ01078028">
    <property type="protein sequence ID" value="MPN27954.1"/>
    <property type="molecule type" value="Genomic_DNA"/>
</dbReference>
<keyword evidence="1" id="KW-0472">Membrane</keyword>
<feature type="transmembrane region" description="Helical" evidence="1">
    <location>
        <begin position="50"/>
        <end position="70"/>
    </location>
</feature>
<organism evidence="2">
    <name type="scientific">bioreactor metagenome</name>
    <dbReference type="NCBI Taxonomy" id="1076179"/>
    <lineage>
        <taxon>unclassified sequences</taxon>
        <taxon>metagenomes</taxon>
        <taxon>ecological metagenomes</taxon>
    </lineage>
</organism>
<proteinExistence type="predicted"/>
<protein>
    <submittedName>
        <fullName evidence="2">Uncharacterized protein</fullName>
    </submittedName>
</protein>
<keyword evidence="1" id="KW-0812">Transmembrane</keyword>
<accession>A0A645GV95</accession>
<sequence>MKKNTIIKTKKALEKRYIILLRVCITLSIGIGFIIAFWGNNNSFIEDSHAFIATVIALFGFSLTSVIFISQSLENIKCEKETVK</sequence>
<evidence type="ECO:0000256" key="1">
    <source>
        <dbReference type="SAM" id="Phobius"/>
    </source>
</evidence>
<comment type="caution">
    <text evidence="2">The sequence shown here is derived from an EMBL/GenBank/DDBJ whole genome shotgun (WGS) entry which is preliminary data.</text>
</comment>
<gene>
    <name evidence="2" type="ORF">SDC9_175388</name>
</gene>